<dbReference type="InterPro" id="IPR033121">
    <property type="entry name" value="PEPTIDASE_A1"/>
</dbReference>
<reference key="2">
    <citation type="submission" date="2011-10" db="EMBL/GenBank/DDBJ databases">
        <title>The genome and transcriptome sequence of Clonorchis sinensis provide insights into the carcinogenic liver fluke.</title>
        <authorList>
            <person name="Wang X."/>
            <person name="Huang Y."/>
            <person name="Chen W."/>
            <person name="Liu H."/>
            <person name="Guo L."/>
            <person name="Chen Y."/>
            <person name="Luo F."/>
            <person name="Zhou W."/>
            <person name="Sun J."/>
            <person name="Mao Q."/>
            <person name="Liang P."/>
            <person name="Zhou C."/>
            <person name="Tian Y."/>
            <person name="Men J."/>
            <person name="Lv X."/>
            <person name="Huang L."/>
            <person name="Zhou J."/>
            <person name="Hu Y."/>
            <person name="Li R."/>
            <person name="Zhang F."/>
            <person name="Lei H."/>
            <person name="Li X."/>
            <person name="Hu X."/>
            <person name="Liang C."/>
            <person name="Xu J."/>
            <person name="Wu Z."/>
            <person name="Yu X."/>
        </authorList>
    </citation>
    <scope>NUCLEOTIDE SEQUENCE</scope>
    <source>
        <strain>Henan</strain>
    </source>
</reference>
<dbReference type="Proteomes" id="UP000008909">
    <property type="component" value="Unassembled WGS sequence"/>
</dbReference>
<comment type="similarity">
    <text evidence="1">Belongs to the peptidase A1 family.</text>
</comment>
<dbReference type="AlphaFoldDB" id="G7YUC1"/>
<dbReference type="PROSITE" id="PS51767">
    <property type="entry name" value="PEPTIDASE_A1"/>
    <property type="match status" value="1"/>
</dbReference>
<dbReference type="SUPFAM" id="SSF50630">
    <property type="entry name" value="Acid proteases"/>
    <property type="match status" value="1"/>
</dbReference>
<dbReference type="InterPro" id="IPR021109">
    <property type="entry name" value="Peptidase_aspartic_dom_sf"/>
</dbReference>
<reference evidence="3" key="1">
    <citation type="journal article" date="2011" name="Genome Biol.">
        <title>The draft genome of the carcinogenic human liver fluke Clonorchis sinensis.</title>
        <authorList>
            <person name="Wang X."/>
            <person name="Chen W."/>
            <person name="Huang Y."/>
            <person name="Sun J."/>
            <person name="Men J."/>
            <person name="Liu H."/>
            <person name="Luo F."/>
            <person name="Guo L."/>
            <person name="Lv X."/>
            <person name="Deng C."/>
            <person name="Zhou C."/>
            <person name="Fan Y."/>
            <person name="Li X."/>
            <person name="Huang L."/>
            <person name="Hu Y."/>
            <person name="Liang C."/>
            <person name="Hu X."/>
            <person name="Xu J."/>
            <person name="Yu X."/>
        </authorList>
    </citation>
    <scope>NUCLEOTIDE SEQUENCE [LARGE SCALE GENOMIC DNA]</scope>
    <source>
        <strain evidence="3">Henan</strain>
    </source>
</reference>
<keyword evidence="4" id="KW-1185">Reference proteome</keyword>
<dbReference type="Pfam" id="PF00026">
    <property type="entry name" value="Asp"/>
    <property type="match status" value="1"/>
</dbReference>
<evidence type="ECO:0000313" key="3">
    <source>
        <dbReference type="EMBL" id="GAA56551.1"/>
    </source>
</evidence>
<evidence type="ECO:0000313" key="4">
    <source>
        <dbReference type="Proteomes" id="UP000008909"/>
    </source>
</evidence>
<dbReference type="GO" id="GO:0004190">
    <property type="term" value="F:aspartic-type endopeptidase activity"/>
    <property type="evidence" value="ECO:0007669"/>
    <property type="project" value="InterPro"/>
</dbReference>
<proteinExistence type="inferred from homology"/>
<dbReference type="EMBL" id="DF144290">
    <property type="protein sequence ID" value="GAA56551.1"/>
    <property type="molecule type" value="Genomic_DNA"/>
</dbReference>
<dbReference type="Gene3D" id="2.40.70.10">
    <property type="entry name" value="Acid Proteases"/>
    <property type="match status" value="1"/>
</dbReference>
<dbReference type="PANTHER" id="PTHR47966">
    <property type="entry name" value="BETA-SITE APP-CLEAVING ENZYME, ISOFORM A-RELATED"/>
    <property type="match status" value="1"/>
</dbReference>
<dbReference type="InterPro" id="IPR001461">
    <property type="entry name" value="Aspartic_peptidase_A1"/>
</dbReference>
<evidence type="ECO:0000256" key="1">
    <source>
        <dbReference type="ARBA" id="ARBA00007447"/>
    </source>
</evidence>
<accession>G7YUC1</accession>
<feature type="domain" description="Peptidase A1" evidence="2">
    <location>
        <begin position="1"/>
        <end position="227"/>
    </location>
</feature>
<protein>
    <submittedName>
        <fullName evidence="3">Cathepsin D</fullName>
    </submittedName>
</protein>
<sequence>MLGVYNPRVNLPAFGDGHLGLGHPDVERRLTDFSILDVMSSNNMINYKRFTLLCVCSTHRNNSEPDARIVFGSHASVNLRAFHMVPLVAFRGSWKLHILSLGTPTGPISQRLLVGMLDSTSWLSKLSVAHAETVNTGLGAQKSGNLYVVDCNRMDQMPILRIALDGAQFDLQPRAYIQQDVVEGRMRCFSSIVPDPAVKSGGMILGMTFMEHFIITFDQQQRKMGFQQRVC</sequence>
<dbReference type="GO" id="GO:0006508">
    <property type="term" value="P:proteolysis"/>
    <property type="evidence" value="ECO:0007669"/>
    <property type="project" value="InterPro"/>
</dbReference>
<name>G7YUC1_CLOSI</name>
<organism evidence="3 4">
    <name type="scientific">Clonorchis sinensis</name>
    <name type="common">Chinese liver fluke</name>
    <dbReference type="NCBI Taxonomy" id="79923"/>
    <lineage>
        <taxon>Eukaryota</taxon>
        <taxon>Metazoa</taxon>
        <taxon>Spiralia</taxon>
        <taxon>Lophotrochozoa</taxon>
        <taxon>Platyhelminthes</taxon>
        <taxon>Trematoda</taxon>
        <taxon>Digenea</taxon>
        <taxon>Opisthorchiida</taxon>
        <taxon>Opisthorchiata</taxon>
        <taxon>Opisthorchiidae</taxon>
        <taxon>Clonorchis</taxon>
    </lineage>
</organism>
<evidence type="ECO:0000259" key="2">
    <source>
        <dbReference type="PROSITE" id="PS51767"/>
    </source>
</evidence>
<dbReference type="PANTHER" id="PTHR47966:SF51">
    <property type="entry name" value="BETA-SITE APP-CLEAVING ENZYME, ISOFORM A-RELATED"/>
    <property type="match status" value="1"/>
</dbReference>
<gene>
    <name evidence="3" type="ORF">CLF_111090</name>
</gene>